<sequence>MFMNNTIIYAFIFLVMITHVFLAYKTTNFNEIKFHFIVITTALSSYYLLDLYYNKFMFTPIKGGAPMSIIAIIVLTFFTWLISYMVRSLTKKSNK</sequence>
<evidence type="ECO:0000313" key="2">
    <source>
        <dbReference type="EMBL" id="TMO63750.1"/>
    </source>
</evidence>
<reference evidence="4 5" key="1">
    <citation type="submission" date="2018-01" db="EMBL/GenBank/DDBJ databases">
        <authorList>
            <person name="Paulsen S."/>
            <person name="Gram L.K."/>
        </authorList>
    </citation>
    <scope>NUCLEOTIDE SEQUENCE [LARGE SCALE GENOMIC DNA]</scope>
    <source>
        <strain evidence="2 5">S3790</strain>
        <strain evidence="3 4">S3895</strain>
    </source>
</reference>
<name>A0A5S3V027_9GAMM</name>
<accession>A0A5S3V027</accession>
<comment type="caution">
    <text evidence="2">The sequence shown here is derived from an EMBL/GenBank/DDBJ whole genome shotgun (WGS) entry which is preliminary data.</text>
</comment>
<dbReference type="EMBL" id="PNBW01000055">
    <property type="protein sequence ID" value="TMO73689.1"/>
    <property type="molecule type" value="Genomic_DNA"/>
</dbReference>
<feature type="transmembrane region" description="Helical" evidence="1">
    <location>
        <begin position="36"/>
        <end position="53"/>
    </location>
</feature>
<dbReference type="Proteomes" id="UP000307217">
    <property type="component" value="Unassembled WGS sequence"/>
</dbReference>
<protein>
    <submittedName>
        <fullName evidence="2">Uncharacterized protein</fullName>
    </submittedName>
</protein>
<keyword evidence="4" id="KW-1185">Reference proteome</keyword>
<gene>
    <name evidence="2" type="ORF">CWC19_18905</name>
    <name evidence="3" type="ORF">CWC20_12560</name>
</gene>
<organism evidence="2 5">
    <name type="scientific">Pseudoalteromonas aurantia</name>
    <dbReference type="NCBI Taxonomy" id="43654"/>
    <lineage>
        <taxon>Bacteria</taxon>
        <taxon>Pseudomonadati</taxon>
        <taxon>Pseudomonadota</taxon>
        <taxon>Gammaproteobacteria</taxon>
        <taxon>Alteromonadales</taxon>
        <taxon>Pseudoalteromonadaceae</taxon>
        <taxon>Pseudoalteromonas</taxon>
    </lineage>
</organism>
<evidence type="ECO:0000313" key="4">
    <source>
        <dbReference type="Proteomes" id="UP000307164"/>
    </source>
</evidence>
<dbReference type="AlphaFoldDB" id="A0A5S3V027"/>
<reference evidence="4 5" key="2">
    <citation type="submission" date="2019-06" db="EMBL/GenBank/DDBJ databases">
        <title>Co-occurence of chitin degradation, pigmentation and bioactivity in marine Pseudoalteromonas.</title>
        <authorList>
            <person name="Sonnenschein E.C."/>
            <person name="Bech P.K."/>
        </authorList>
    </citation>
    <scope>NUCLEOTIDE SEQUENCE [LARGE SCALE GENOMIC DNA]</scope>
    <source>
        <strain evidence="5">S3790</strain>
        <strain evidence="4">S3895</strain>
    </source>
</reference>
<feature type="transmembrane region" description="Helical" evidence="1">
    <location>
        <begin position="65"/>
        <end position="86"/>
    </location>
</feature>
<dbReference type="Proteomes" id="UP000307164">
    <property type="component" value="Unassembled WGS sequence"/>
</dbReference>
<dbReference type="EMBL" id="PNBX01000116">
    <property type="protein sequence ID" value="TMO63750.1"/>
    <property type="molecule type" value="Genomic_DNA"/>
</dbReference>
<keyword evidence="1" id="KW-0812">Transmembrane</keyword>
<feature type="transmembrane region" description="Helical" evidence="1">
    <location>
        <begin position="6"/>
        <end position="24"/>
    </location>
</feature>
<keyword evidence="1" id="KW-0472">Membrane</keyword>
<proteinExistence type="predicted"/>
<evidence type="ECO:0000256" key="1">
    <source>
        <dbReference type="SAM" id="Phobius"/>
    </source>
</evidence>
<keyword evidence="1" id="KW-1133">Transmembrane helix</keyword>
<reference evidence="2" key="3">
    <citation type="submission" date="2019-09" db="EMBL/GenBank/DDBJ databases">
        <title>Co-occurence of chitin degradation, pigmentation and bioactivity in marine Pseudoalteromonas.</title>
        <authorList>
            <person name="Sonnenschein E.C."/>
            <person name="Bech P.K."/>
        </authorList>
    </citation>
    <scope>NUCLEOTIDE SEQUENCE</scope>
    <source>
        <strain evidence="2">S3790</strain>
        <strain evidence="3">S3895</strain>
    </source>
</reference>
<evidence type="ECO:0000313" key="5">
    <source>
        <dbReference type="Proteomes" id="UP000307217"/>
    </source>
</evidence>
<evidence type="ECO:0000313" key="3">
    <source>
        <dbReference type="EMBL" id="TMO73689.1"/>
    </source>
</evidence>